<organism evidence="1">
    <name type="scientific">marine sediment metagenome</name>
    <dbReference type="NCBI Taxonomy" id="412755"/>
    <lineage>
        <taxon>unclassified sequences</taxon>
        <taxon>metagenomes</taxon>
        <taxon>ecological metagenomes</taxon>
    </lineage>
</organism>
<evidence type="ECO:0000313" key="1">
    <source>
        <dbReference type="EMBL" id="GAG23011.1"/>
    </source>
</evidence>
<feature type="non-terminal residue" evidence="1">
    <location>
        <position position="1"/>
    </location>
</feature>
<sequence>PPVKREGPCYIVRKVPGGEYIGWKWTESAARELAKDLTGLGVTCVLEPLEQNAILNEESSD</sequence>
<reference evidence="1" key="1">
    <citation type="journal article" date="2014" name="Front. Microbiol.">
        <title>High frequency of phylogenetically diverse reductive dehalogenase-homologous genes in deep subseafloor sedimentary metagenomes.</title>
        <authorList>
            <person name="Kawai M."/>
            <person name="Futagami T."/>
            <person name="Toyoda A."/>
            <person name="Takaki Y."/>
            <person name="Nishi S."/>
            <person name="Hori S."/>
            <person name="Arai W."/>
            <person name="Tsubouchi T."/>
            <person name="Morono Y."/>
            <person name="Uchiyama I."/>
            <person name="Ito T."/>
            <person name="Fujiyama A."/>
            <person name="Inagaki F."/>
            <person name="Takami H."/>
        </authorList>
    </citation>
    <scope>NUCLEOTIDE SEQUENCE</scope>
    <source>
        <strain evidence="1">Expedition CK06-06</strain>
    </source>
</reference>
<name>X0XDJ5_9ZZZZ</name>
<proteinExistence type="predicted"/>
<dbReference type="AlphaFoldDB" id="X0XDJ5"/>
<comment type="caution">
    <text evidence="1">The sequence shown here is derived from an EMBL/GenBank/DDBJ whole genome shotgun (WGS) entry which is preliminary data.</text>
</comment>
<gene>
    <name evidence="1" type="ORF">S01H1_51423</name>
</gene>
<dbReference type="EMBL" id="BARS01033181">
    <property type="protein sequence ID" value="GAG23011.1"/>
    <property type="molecule type" value="Genomic_DNA"/>
</dbReference>
<protein>
    <submittedName>
        <fullName evidence="1">Uncharacterized protein</fullName>
    </submittedName>
</protein>
<accession>X0XDJ5</accession>